<dbReference type="Proteomes" id="UP000295075">
    <property type="component" value="Unassembled WGS sequence"/>
</dbReference>
<dbReference type="EMBL" id="SMKA01000233">
    <property type="protein sequence ID" value="TDC19234.1"/>
    <property type="molecule type" value="Genomic_DNA"/>
</dbReference>
<evidence type="ECO:0000313" key="4">
    <source>
        <dbReference type="Proteomes" id="UP000295075"/>
    </source>
</evidence>
<accession>A0A4R4PBB0</accession>
<feature type="chain" id="PRO_5020425050" description="TPM domain-containing protein" evidence="2">
    <location>
        <begin position="26"/>
        <end position="409"/>
    </location>
</feature>
<sequence>MSVLLRRLATLLAALVVLPVLPVHAAPPPLPDRIAAAWRTDRVYVDARIAPAIPLSELARIRAESTRAGFAVYVALIPRTPGLSEKLHDLPTLLQARVGQPGLYVVATVSDNHWSGADGLFRPGGLKGRSLTSVRSDDKQRLQIVDDRPAPGIVRTIQQAATAYDGRPLPAALASDLEPPRRSRDTPSITDLEDRSVFIGVCVGGLAGFLLVLVLTLTRRRPSNRAKAAEPTAYRKEIRRQADQAIKQAARAVQQLEKRPKLSVTQLDHRDEANRRLDAARALRADQPDDLLAVTGALVLARQAQQAVAGRPVQPPCFFDPTHRSGTTRVAWDDDVEVPACRTCEQKLRKGKTPYGLRVSRSTGLLGRSREVVPYWTLDPEDNPMVASGFGALTDDLADRVRKRPEDAR</sequence>
<keyword evidence="1" id="KW-1133">Transmembrane helix</keyword>
<reference evidence="3 4" key="1">
    <citation type="submission" date="2019-03" db="EMBL/GenBank/DDBJ databases">
        <title>Draft genome sequences of novel Actinobacteria.</title>
        <authorList>
            <person name="Sahin N."/>
            <person name="Ay H."/>
            <person name="Saygin H."/>
        </authorList>
    </citation>
    <scope>NUCLEOTIDE SEQUENCE [LARGE SCALE GENOMIC DNA]</scope>
    <source>
        <strain evidence="3 4">JCM 30547</strain>
    </source>
</reference>
<keyword evidence="1" id="KW-0812">Transmembrane</keyword>
<keyword evidence="1" id="KW-0472">Membrane</keyword>
<comment type="caution">
    <text evidence="3">The sequence shown here is derived from an EMBL/GenBank/DDBJ whole genome shotgun (WGS) entry which is preliminary data.</text>
</comment>
<organism evidence="3 4">
    <name type="scientific">Kribbella albertanoniae</name>
    <dbReference type="NCBI Taxonomy" id="1266829"/>
    <lineage>
        <taxon>Bacteria</taxon>
        <taxon>Bacillati</taxon>
        <taxon>Actinomycetota</taxon>
        <taxon>Actinomycetes</taxon>
        <taxon>Propionibacteriales</taxon>
        <taxon>Kribbellaceae</taxon>
        <taxon>Kribbella</taxon>
    </lineage>
</organism>
<proteinExistence type="predicted"/>
<evidence type="ECO:0000313" key="3">
    <source>
        <dbReference type="EMBL" id="TDC19234.1"/>
    </source>
</evidence>
<keyword evidence="2" id="KW-0732">Signal</keyword>
<name>A0A4R4PBB0_9ACTN</name>
<evidence type="ECO:0008006" key="5">
    <source>
        <dbReference type="Google" id="ProtNLM"/>
    </source>
</evidence>
<dbReference type="OrthoDB" id="3867729at2"/>
<dbReference type="AlphaFoldDB" id="A0A4R4PBB0"/>
<dbReference type="RefSeq" id="WP_132413872.1">
    <property type="nucleotide sequence ID" value="NZ_SMKA01000233.1"/>
</dbReference>
<protein>
    <recommendedName>
        <fullName evidence="5">TPM domain-containing protein</fullName>
    </recommendedName>
</protein>
<gene>
    <name evidence="3" type="ORF">E1261_34375</name>
</gene>
<evidence type="ECO:0000256" key="1">
    <source>
        <dbReference type="SAM" id="Phobius"/>
    </source>
</evidence>
<feature type="transmembrane region" description="Helical" evidence="1">
    <location>
        <begin position="197"/>
        <end position="217"/>
    </location>
</feature>
<evidence type="ECO:0000256" key="2">
    <source>
        <dbReference type="SAM" id="SignalP"/>
    </source>
</evidence>
<feature type="signal peptide" evidence="2">
    <location>
        <begin position="1"/>
        <end position="25"/>
    </location>
</feature>
<keyword evidence="4" id="KW-1185">Reference proteome</keyword>